<dbReference type="OMA" id="QVKDHGA"/>
<organism evidence="1 2">
    <name type="scientific">Stylonychia lemnae</name>
    <name type="common">Ciliate</name>
    <dbReference type="NCBI Taxonomy" id="5949"/>
    <lineage>
        <taxon>Eukaryota</taxon>
        <taxon>Sar</taxon>
        <taxon>Alveolata</taxon>
        <taxon>Ciliophora</taxon>
        <taxon>Intramacronucleata</taxon>
        <taxon>Spirotrichea</taxon>
        <taxon>Stichotrichia</taxon>
        <taxon>Sporadotrichida</taxon>
        <taxon>Oxytrichidae</taxon>
        <taxon>Stylonychinae</taxon>
        <taxon>Stylonychia</taxon>
    </lineage>
</organism>
<dbReference type="InterPro" id="IPR029045">
    <property type="entry name" value="ClpP/crotonase-like_dom_sf"/>
</dbReference>
<dbReference type="InterPro" id="IPR001753">
    <property type="entry name" value="Enoyl-CoA_hydra/iso"/>
</dbReference>
<evidence type="ECO:0000313" key="1">
    <source>
        <dbReference type="EMBL" id="CDW77360.1"/>
    </source>
</evidence>
<keyword evidence="2" id="KW-1185">Reference proteome</keyword>
<evidence type="ECO:0000313" key="2">
    <source>
        <dbReference type="Proteomes" id="UP000039865"/>
    </source>
</evidence>
<protein>
    <submittedName>
        <fullName evidence="1">Enoyl-hydratase</fullName>
    </submittedName>
</protein>
<dbReference type="PANTHER" id="PTHR11941:SF75">
    <property type="entry name" value="ENOYL-COA HYDRATASE_ISOMERASE FAMILY PROTEIN"/>
    <property type="match status" value="1"/>
</dbReference>
<sequence length="251" mass="29077">MDTTFEKFKSLEELDHHYDEEQKIHYIVMNKQDNKATVPWLKKFISLIDKVEDTKGPDCLVTVATGPKIYHTGFDLDEWVQNPIQQHEAFILFNQLAARIMTCNVPTMTVVNGHAFAGGLLFALAHDHRIMRTDYGFTCLSELNIDFPLPEQYGDILRATLPPETVRHMLYGFRYNGQKSLEMKIVNQLYQDRQDMFNQILGFKKDYGPKGLFRQSVKDAKTNVYKDVINKLLLNPVSLQFVRKIASMKKP</sequence>
<reference evidence="1 2" key="1">
    <citation type="submission" date="2014-06" db="EMBL/GenBank/DDBJ databases">
        <authorList>
            <person name="Swart Estienne"/>
        </authorList>
    </citation>
    <scope>NUCLEOTIDE SEQUENCE [LARGE SCALE GENOMIC DNA]</scope>
    <source>
        <strain evidence="1 2">130c</strain>
    </source>
</reference>
<proteinExistence type="predicted"/>
<dbReference type="Pfam" id="PF00378">
    <property type="entry name" value="ECH_1"/>
    <property type="match status" value="1"/>
</dbReference>
<dbReference type="PANTHER" id="PTHR11941">
    <property type="entry name" value="ENOYL-COA HYDRATASE-RELATED"/>
    <property type="match status" value="1"/>
</dbReference>
<dbReference type="SUPFAM" id="SSF52096">
    <property type="entry name" value="ClpP/crotonase"/>
    <property type="match status" value="1"/>
</dbReference>
<dbReference type="GO" id="GO:0005777">
    <property type="term" value="C:peroxisome"/>
    <property type="evidence" value="ECO:0007669"/>
    <property type="project" value="TreeGrafter"/>
</dbReference>
<gene>
    <name evidence="1" type="primary">Contig15263.g16261</name>
    <name evidence="1" type="ORF">STYLEM_6320</name>
</gene>
<dbReference type="EMBL" id="CCKQ01006070">
    <property type="protein sequence ID" value="CDW77360.1"/>
    <property type="molecule type" value="Genomic_DNA"/>
</dbReference>
<accession>A0A078A517</accession>
<dbReference type="InParanoid" id="A0A078A517"/>
<dbReference type="Gene3D" id="3.90.226.10">
    <property type="entry name" value="2-enoyl-CoA Hydratase, Chain A, domain 1"/>
    <property type="match status" value="1"/>
</dbReference>
<dbReference type="GO" id="GO:0006635">
    <property type="term" value="P:fatty acid beta-oxidation"/>
    <property type="evidence" value="ECO:0007669"/>
    <property type="project" value="TreeGrafter"/>
</dbReference>
<dbReference type="GO" id="GO:0004165">
    <property type="term" value="F:delta(3)-delta(2)-enoyl-CoA isomerase activity"/>
    <property type="evidence" value="ECO:0007669"/>
    <property type="project" value="TreeGrafter"/>
</dbReference>
<dbReference type="Proteomes" id="UP000039865">
    <property type="component" value="Unassembled WGS sequence"/>
</dbReference>
<dbReference type="CDD" id="cd06558">
    <property type="entry name" value="crotonase-like"/>
    <property type="match status" value="1"/>
</dbReference>
<dbReference type="OrthoDB" id="412284at2759"/>
<name>A0A078A517_STYLE</name>
<dbReference type="AlphaFoldDB" id="A0A078A517"/>